<evidence type="ECO:0000313" key="1">
    <source>
        <dbReference type="EMBL" id="CAA9200830.1"/>
    </source>
</evidence>
<gene>
    <name evidence="1" type="ORF">FLACOL7796_03453</name>
</gene>
<dbReference type="RefSeq" id="WP_173967325.1">
    <property type="nucleotide sequence ID" value="NZ_CADCST010000107.1"/>
</dbReference>
<dbReference type="EMBL" id="CADCST010000107">
    <property type="protein sequence ID" value="CAA9200830.1"/>
    <property type="molecule type" value="Genomic_DNA"/>
</dbReference>
<protein>
    <submittedName>
        <fullName evidence="1">Uncharacterized protein</fullName>
    </submittedName>
</protein>
<reference evidence="1 2" key="1">
    <citation type="submission" date="2020-02" db="EMBL/GenBank/DDBJ databases">
        <authorList>
            <person name="Criscuolo A."/>
        </authorList>
    </citation>
    <scope>NUCLEOTIDE SEQUENCE [LARGE SCALE GENOMIC DNA]</scope>
    <source>
        <strain evidence="1">CECT7796</strain>
    </source>
</reference>
<comment type="caution">
    <text evidence="1">The sequence shown here is derived from an EMBL/GenBank/DDBJ whole genome shotgun (WGS) entry which is preliminary data.</text>
</comment>
<accession>A0ABN7EMX2</accession>
<name>A0ABN7EMX2_9FLAO</name>
<evidence type="ECO:0000313" key="2">
    <source>
        <dbReference type="Proteomes" id="UP000474567"/>
    </source>
</evidence>
<dbReference type="Proteomes" id="UP000474567">
    <property type="component" value="Unassembled WGS sequence"/>
</dbReference>
<sequence>MNNRRRHFSARTKSRKAILSSKEDSALLDSAKIASSKAVRSSMALGITIKVIRDHEIIAVNPDRSFKVIRKIAKPSIDLSSLRKGMILERK</sequence>
<organism evidence="1 2">
    <name type="scientific">Flavobacterium collinsii</name>
    <dbReference type="NCBI Taxonomy" id="1114861"/>
    <lineage>
        <taxon>Bacteria</taxon>
        <taxon>Pseudomonadati</taxon>
        <taxon>Bacteroidota</taxon>
        <taxon>Flavobacteriia</taxon>
        <taxon>Flavobacteriales</taxon>
        <taxon>Flavobacteriaceae</taxon>
        <taxon>Flavobacterium</taxon>
    </lineage>
</organism>
<keyword evidence="2" id="KW-1185">Reference proteome</keyword>
<proteinExistence type="predicted"/>